<keyword evidence="3" id="KW-1185">Reference proteome</keyword>
<protein>
    <submittedName>
        <fullName evidence="2">Uncharacterized protein</fullName>
    </submittedName>
</protein>
<dbReference type="EMBL" id="PJEX01000390">
    <property type="protein sequence ID" value="TKW50486.1"/>
    <property type="molecule type" value="Genomic_DNA"/>
</dbReference>
<proteinExistence type="predicted"/>
<sequence>MSVTTQLSAQLAPVQKVPLAEHSRPNATNQKMNLDGVEDGVGLQRRPLLEPLLAGGEELLADDDERLETPVTRPGPAAGVTGLSRPMQILAAATG</sequence>
<name>A0A4V6DFV2_9PEZI</name>
<evidence type="ECO:0000313" key="2">
    <source>
        <dbReference type="EMBL" id="TKW50486.1"/>
    </source>
</evidence>
<comment type="caution">
    <text evidence="2">The sequence shown here is derived from an EMBL/GenBank/DDBJ whole genome shotgun (WGS) entry which is preliminary data.</text>
</comment>
<accession>A0A4V6DFV2</accession>
<organism evidence="2 3">
    <name type="scientific">Colletotrichum tanaceti</name>
    <dbReference type="NCBI Taxonomy" id="1306861"/>
    <lineage>
        <taxon>Eukaryota</taxon>
        <taxon>Fungi</taxon>
        <taxon>Dikarya</taxon>
        <taxon>Ascomycota</taxon>
        <taxon>Pezizomycotina</taxon>
        <taxon>Sordariomycetes</taxon>
        <taxon>Hypocreomycetidae</taxon>
        <taxon>Glomerellales</taxon>
        <taxon>Glomerellaceae</taxon>
        <taxon>Colletotrichum</taxon>
        <taxon>Colletotrichum destructivum species complex</taxon>
    </lineage>
</organism>
<reference evidence="2 3" key="1">
    <citation type="journal article" date="2019" name="PLoS ONE">
        <title>Comparative genome analysis indicates high evolutionary potential of pathogenicity genes in Colletotrichum tanaceti.</title>
        <authorList>
            <person name="Lelwala R.V."/>
            <person name="Korhonen P.K."/>
            <person name="Young N.D."/>
            <person name="Scott J.B."/>
            <person name="Ades P.A."/>
            <person name="Gasser R.B."/>
            <person name="Taylor P.W.J."/>
        </authorList>
    </citation>
    <scope>NUCLEOTIDE SEQUENCE [LARGE SCALE GENOMIC DNA]</scope>
    <source>
        <strain evidence="2">BRIP57314</strain>
    </source>
</reference>
<gene>
    <name evidence="2" type="ORF">CTA1_1584</name>
</gene>
<evidence type="ECO:0000313" key="3">
    <source>
        <dbReference type="Proteomes" id="UP000310108"/>
    </source>
</evidence>
<feature type="region of interest" description="Disordered" evidence="1">
    <location>
        <begin position="1"/>
        <end position="35"/>
    </location>
</feature>
<evidence type="ECO:0000256" key="1">
    <source>
        <dbReference type="SAM" id="MobiDB-lite"/>
    </source>
</evidence>
<dbReference type="Proteomes" id="UP000310108">
    <property type="component" value="Unassembled WGS sequence"/>
</dbReference>
<dbReference type="AlphaFoldDB" id="A0A4V6DFV2"/>